<dbReference type="AlphaFoldDB" id="A0A6T6ADE1"/>
<keyword evidence="3" id="KW-0678">Repressor</keyword>
<keyword evidence="2" id="KW-0488">Methylation</keyword>
<dbReference type="EMBL" id="HBGH01000379">
    <property type="protein sequence ID" value="CAD9220862.1"/>
    <property type="molecule type" value="Transcribed_RNA"/>
</dbReference>
<evidence type="ECO:0000259" key="14">
    <source>
        <dbReference type="PROSITE" id="PS51363"/>
    </source>
</evidence>
<evidence type="ECO:0000256" key="13">
    <source>
        <dbReference type="SAM" id="MobiDB-lite"/>
    </source>
</evidence>
<gene>
    <name evidence="15" type="ORF">CCAE0312_LOCUS189</name>
    <name evidence="16" type="ORF">CCAE0312_LOCUS190</name>
</gene>
<dbReference type="PROSITE" id="PS51363">
    <property type="entry name" value="W2"/>
    <property type="match status" value="1"/>
</dbReference>
<organism evidence="15">
    <name type="scientific">Compsopogon caeruleus</name>
    <dbReference type="NCBI Taxonomy" id="31354"/>
    <lineage>
        <taxon>Eukaryota</taxon>
        <taxon>Rhodophyta</taxon>
        <taxon>Compsopogonophyceae</taxon>
        <taxon>Compsopogonales</taxon>
        <taxon>Compsopogonaceae</taxon>
        <taxon>Compsopogon</taxon>
    </lineage>
</organism>
<dbReference type="PANTHER" id="PTHR23253:SF9">
    <property type="entry name" value="EUKARYOTIC TRANSLATION INITIATION FACTOR 4 GAMMA 2"/>
    <property type="match status" value="1"/>
</dbReference>
<comment type="function">
    <text evidence="10">Appears to play a role in the switch from cap-dependent to IRES-mediated translation during mitosis, apoptosis and viral infection. Cleaved by some caspases and viral proteases.</text>
</comment>
<evidence type="ECO:0000256" key="7">
    <source>
        <dbReference type="ARBA" id="ARBA00022845"/>
    </source>
</evidence>
<dbReference type="PANTHER" id="PTHR23253">
    <property type="entry name" value="EUKARYOTIC TRANSLATION INITIATION FACTOR 4 GAMMA"/>
    <property type="match status" value="1"/>
</dbReference>
<evidence type="ECO:0000256" key="2">
    <source>
        <dbReference type="ARBA" id="ARBA00022481"/>
    </source>
</evidence>
<dbReference type="GO" id="GO:0003729">
    <property type="term" value="F:mRNA binding"/>
    <property type="evidence" value="ECO:0007669"/>
    <property type="project" value="TreeGrafter"/>
</dbReference>
<keyword evidence="4" id="KW-1017">Isopeptide bond</keyword>
<evidence type="ECO:0000256" key="5">
    <source>
        <dbReference type="ARBA" id="ARBA00022540"/>
    </source>
</evidence>
<keyword evidence="9" id="KW-0007">Acetylation</keyword>
<dbReference type="Gene3D" id="1.25.40.180">
    <property type="match status" value="3"/>
</dbReference>
<feature type="domain" description="W2" evidence="14">
    <location>
        <begin position="631"/>
        <end position="812"/>
    </location>
</feature>
<name>A0A6T6ADE1_9RHOD</name>
<dbReference type="Pfam" id="PF02020">
    <property type="entry name" value="W2"/>
    <property type="match status" value="1"/>
</dbReference>
<evidence type="ECO:0000313" key="16">
    <source>
        <dbReference type="EMBL" id="CAD9220862.1"/>
    </source>
</evidence>
<evidence type="ECO:0000256" key="12">
    <source>
        <dbReference type="ARBA" id="ARBA00046720"/>
    </source>
</evidence>
<reference evidence="15" key="1">
    <citation type="submission" date="2021-01" db="EMBL/GenBank/DDBJ databases">
        <authorList>
            <person name="Corre E."/>
            <person name="Pelletier E."/>
            <person name="Niang G."/>
            <person name="Scheremetjew M."/>
            <person name="Finn R."/>
            <person name="Kale V."/>
            <person name="Holt S."/>
            <person name="Cochrane G."/>
            <person name="Meng A."/>
            <person name="Brown T."/>
            <person name="Cohen L."/>
        </authorList>
    </citation>
    <scope>NUCLEOTIDE SEQUENCE</scope>
    <source>
        <strain evidence="15">SAG 36.94</strain>
    </source>
</reference>
<dbReference type="InterPro" id="IPR003307">
    <property type="entry name" value="W2_domain"/>
</dbReference>
<comment type="similarity">
    <text evidence="1">Belongs to the eukaryotic initiation factor 4G family.</text>
</comment>
<keyword evidence="8" id="KW-0648">Protein biosynthesis</keyword>
<comment type="subunit">
    <text evidence="12">Interacts with the serine/threonine protein kinases MKNK1 and MKNK2. Binds EIF4A and EIF3. Interacts with MIF4GD. Interacts with DAZAP2.</text>
</comment>
<evidence type="ECO:0000256" key="9">
    <source>
        <dbReference type="ARBA" id="ARBA00022990"/>
    </source>
</evidence>
<dbReference type="GO" id="GO:0016281">
    <property type="term" value="C:eukaryotic translation initiation factor 4F complex"/>
    <property type="evidence" value="ECO:0007669"/>
    <property type="project" value="TreeGrafter"/>
</dbReference>
<evidence type="ECO:0000256" key="10">
    <source>
        <dbReference type="ARBA" id="ARBA00037759"/>
    </source>
</evidence>
<dbReference type="SUPFAM" id="SSF48371">
    <property type="entry name" value="ARM repeat"/>
    <property type="match status" value="2"/>
</dbReference>
<dbReference type="GO" id="GO:0003743">
    <property type="term" value="F:translation initiation factor activity"/>
    <property type="evidence" value="ECO:0007669"/>
    <property type="project" value="UniProtKB-KW"/>
</dbReference>
<dbReference type="InterPro" id="IPR016024">
    <property type="entry name" value="ARM-type_fold"/>
</dbReference>
<keyword evidence="7" id="KW-0810">Translation regulation</keyword>
<keyword evidence="5" id="KW-0396">Initiation factor</keyword>
<dbReference type="SMART" id="SM00543">
    <property type="entry name" value="MIF4G"/>
    <property type="match status" value="1"/>
</dbReference>
<evidence type="ECO:0000256" key="3">
    <source>
        <dbReference type="ARBA" id="ARBA00022491"/>
    </source>
</evidence>
<feature type="compositionally biased region" description="Polar residues" evidence="13">
    <location>
        <begin position="346"/>
        <end position="360"/>
    </location>
</feature>
<evidence type="ECO:0000313" key="15">
    <source>
        <dbReference type="EMBL" id="CAD9220856.1"/>
    </source>
</evidence>
<evidence type="ECO:0000256" key="6">
    <source>
        <dbReference type="ARBA" id="ARBA00022843"/>
    </source>
</evidence>
<accession>A0A6T6ADE1</accession>
<protein>
    <recommendedName>
        <fullName evidence="11">Eukaryotic translation initiation factor 4 gamma 2</fullName>
    </recommendedName>
</protein>
<evidence type="ECO:0000256" key="11">
    <source>
        <dbReference type="ARBA" id="ARBA00040449"/>
    </source>
</evidence>
<dbReference type="EMBL" id="HBGH01000378">
    <property type="protein sequence ID" value="CAD9220856.1"/>
    <property type="molecule type" value="Transcribed_RNA"/>
</dbReference>
<evidence type="ECO:0000256" key="4">
    <source>
        <dbReference type="ARBA" id="ARBA00022499"/>
    </source>
</evidence>
<feature type="region of interest" description="Disordered" evidence="13">
    <location>
        <begin position="341"/>
        <end position="363"/>
    </location>
</feature>
<proteinExistence type="inferred from homology"/>
<keyword evidence="6" id="KW-0832">Ubl conjugation</keyword>
<evidence type="ECO:0000256" key="1">
    <source>
        <dbReference type="ARBA" id="ARBA00005775"/>
    </source>
</evidence>
<dbReference type="InterPro" id="IPR003890">
    <property type="entry name" value="MIF4G-like_typ-3"/>
</dbReference>
<evidence type="ECO:0000256" key="8">
    <source>
        <dbReference type="ARBA" id="ARBA00022917"/>
    </source>
</evidence>
<sequence length="813" mass="92233">MATEAEVFFEAREMAFGAFETVMMKSISQLESQALTSALAAFSARYGITTQSRFRSSILRFPSLVPLPAHPVISLAADRASTNAWQPPSRVTQTNGEPADTDLESMARKIKGLLNKLTPEKFEKLSLQILDLKIDQTKESLTLGVDLIFDKAKNESHFAEVYASLCVFLDERLDGVGKDTGDLVSFRSQLVSRCREDLKQPGSPAPVLDEEISPEEWELRVQKRKRAMMGNAIFFAELFCHQLVQDEIIVNALEELWVEFESDRSEEALEKLCKILLVSGATLDERDTKVQLKSLMGRLRAVVDTQATSSRTRFMIEDVLDLQEQQWNNSKRVVDKPKKMERFHGKTTQTESGPDMSSQESEPRAMLELEKRKTLLTRNNKAKLVPPNSKVLLSSSKLRSTVLSIEEIRDRLESLILSEQVDESLMRPSILQLGLRRERHGTLIAEIILELSLEKKESQRRKIVCNVEHFVKENLVGPPEFEPLLRHHLESIKKTEEEIDMPRCTEALGESMAFLCIKDAVQIERLPDALKVTPISRRIRLLCSFVANYVAASGKGGSGAKQLRAEFSKMKMNLRDVLGEAFQEISLRSLCRTTGLGDEDAFIAEFATCKQDKGLQGIETRKEQEAQTISQHSLVSMKEEVQSQLAPLLSRDEDANSERVKHQARIFINRKVSEKDTRKRLGWVYVICSFLLLPEAQENIAVEGVDIERRIGELKELLDECVRTEVAAQAECLFVVQDIWASLRFPGEFLLHAFKALYDNDIVELAAYELWREETRKEDDGGRAKEKALFQVNGFLGRVSEMEKDEEDDDDDE</sequence>
<dbReference type="Pfam" id="PF02854">
    <property type="entry name" value="MIF4G"/>
    <property type="match status" value="1"/>
</dbReference>
<dbReference type="GO" id="GO:0006417">
    <property type="term" value="P:regulation of translation"/>
    <property type="evidence" value="ECO:0007669"/>
    <property type="project" value="UniProtKB-KW"/>
</dbReference>